<dbReference type="PANTHER" id="PTHR36933">
    <property type="entry name" value="SLL0788 PROTEIN"/>
    <property type="match status" value="1"/>
</dbReference>
<accession>A0ABP7NV18</accession>
<reference evidence="4" key="1">
    <citation type="journal article" date="2019" name="Int. J. Syst. Evol. Microbiol.">
        <title>The Global Catalogue of Microorganisms (GCM) 10K type strain sequencing project: providing services to taxonomists for standard genome sequencing and annotation.</title>
        <authorList>
            <consortium name="The Broad Institute Genomics Platform"/>
            <consortium name="The Broad Institute Genome Sequencing Center for Infectious Disease"/>
            <person name="Wu L."/>
            <person name="Ma J."/>
        </authorList>
    </citation>
    <scope>NUCLEOTIDE SEQUENCE [LARGE SCALE GENOMIC DNA]</scope>
    <source>
        <strain evidence="4">JCM 16923</strain>
    </source>
</reference>
<organism evidence="3 4">
    <name type="scientific">Gordonia caeni</name>
    <dbReference type="NCBI Taxonomy" id="1007097"/>
    <lineage>
        <taxon>Bacteria</taxon>
        <taxon>Bacillati</taxon>
        <taxon>Actinomycetota</taxon>
        <taxon>Actinomycetes</taxon>
        <taxon>Mycobacteriales</taxon>
        <taxon>Gordoniaceae</taxon>
        <taxon>Gordonia</taxon>
    </lineage>
</organism>
<proteinExistence type="predicted"/>
<evidence type="ECO:0000259" key="2">
    <source>
        <dbReference type="Pfam" id="PF03713"/>
    </source>
</evidence>
<dbReference type="PANTHER" id="PTHR36933:SF1">
    <property type="entry name" value="SLL0788 PROTEIN"/>
    <property type="match status" value="1"/>
</dbReference>
<keyword evidence="1" id="KW-1133">Transmembrane helix</keyword>
<feature type="domain" description="DUF305" evidence="2">
    <location>
        <begin position="48"/>
        <end position="204"/>
    </location>
</feature>
<dbReference type="Proteomes" id="UP001418444">
    <property type="component" value="Unassembled WGS sequence"/>
</dbReference>
<feature type="transmembrane region" description="Helical" evidence="1">
    <location>
        <begin position="6"/>
        <end position="29"/>
    </location>
</feature>
<dbReference type="InterPro" id="IPR012347">
    <property type="entry name" value="Ferritin-like"/>
</dbReference>
<dbReference type="Pfam" id="PF03713">
    <property type="entry name" value="DUF305"/>
    <property type="match status" value="1"/>
</dbReference>
<dbReference type="Gene3D" id="1.20.1260.10">
    <property type="match status" value="1"/>
</dbReference>
<keyword evidence="1" id="KW-0472">Membrane</keyword>
<evidence type="ECO:0000313" key="3">
    <source>
        <dbReference type="EMBL" id="GAA3954690.1"/>
    </source>
</evidence>
<dbReference type="RefSeq" id="WP_344781547.1">
    <property type="nucleotide sequence ID" value="NZ_BAAAZW010000003.1"/>
</dbReference>
<dbReference type="EMBL" id="BAAAZW010000003">
    <property type="protein sequence ID" value="GAA3954690.1"/>
    <property type="molecule type" value="Genomic_DNA"/>
</dbReference>
<protein>
    <submittedName>
        <fullName evidence="3">DUF305 domain-containing protein</fullName>
    </submittedName>
</protein>
<evidence type="ECO:0000313" key="4">
    <source>
        <dbReference type="Proteomes" id="UP001418444"/>
    </source>
</evidence>
<keyword evidence="4" id="KW-1185">Reference proteome</keyword>
<keyword evidence="1" id="KW-0812">Transmembrane</keyword>
<gene>
    <name evidence="3" type="ORF">GCM10022231_11450</name>
</gene>
<evidence type="ECO:0000256" key="1">
    <source>
        <dbReference type="SAM" id="Phobius"/>
    </source>
</evidence>
<comment type="caution">
    <text evidence="3">The sequence shown here is derived from an EMBL/GenBank/DDBJ whole genome shotgun (WGS) entry which is preliminary data.</text>
</comment>
<name>A0ABP7NV18_9ACTN</name>
<dbReference type="InterPro" id="IPR005183">
    <property type="entry name" value="DUF305_CopM-like"/>
</dbReference>
<sequence>MSDPRGRGIVAAIAVGTVVVFAVLGGIMLRPFLIDDRPAQDPALSVVETGFVQDMLGHHRQAVEMGKLIDRPGIDDTVRSLGRQIAQAQQFEMGTMAGWLQLAGEPLDNPAPMSWMQRYPGAGESPHVHDQDLGSHDMPGMATADEVAELGALPPQDAENRFLQLMQRHHYGGIAMAQDLTAQVPDGVVARLATSMVNSQSKETGLIGVLLTERGGI</sequence>